<accession>A0A2X0QER5</accession>
<evidence type="ECO:0000313" key="2">
    <source>
        <dbReference type="Proteomes" id="UP000270190"/>
    </source>
</evidence>
<name>A0A2X0QER5_BROTH</name>
<dbReference type="AlphaFoldDB" id="A0A2X0QER5"/>
<sequence length="78" mass="9114">MIATAIDYQLKQAQFICEIDQRIKSKEADILVRSLLIDELLQFNNKDLFDAITLLYQERLKEEAICLNDLKVISPTER</sequence>
<proteinExistence type="predicted"/>
<evidence type="ECO:0000313" key="1">
    <source>
        <dbReference type="EMBL" id="SPP27234.1"/>
    </source>
</evidence>
<dbReference type="RefSeq" id="WP_120487428.1">
    <property type="nucleotide sequence ID" value="NZ_OUNC01000005.1"/>
</dbReference>
<gene>
    <name evidence="1" type="ORF">BTBSAS_130014</name>
</gene>
<dbReference type="Proteomes" id="UP000270190">
    <property type="component" value="Unassembled WGS sequence"/>
</dbReference>
<organism evidence="1 2">
    <name type="scientific">Brochothrix thermosphacta</name>
    <name type="common">Microbacterium thermosphactum</name>
    <dbReference type="NCBI Taxonomy" id="2756"/>
    <lineage>
        <taxon>Bacteria</taxon>
        <taxon>Bacillati</taxon>
        <taxon>Bacillota</taxon>
        <taxon>Bacilli</taxon>
        <taxon>Bacillales</taxon>
        <taxon>Listeriaceae</taxon>
        <taxon>Brochothrix</taxon>
    </lineage>
</organism>
<dbReference type="EMBL" id="OUNC01000005">
    <property type="protein sequence ID" value="SPP27234.1"/>
    <property type="molecule type" value="Genomic_DNA"/>
</dbReference>
<protein>
    <submittedName>
        <fullName evidence="1">Uncharacterized protein</fullName>
    </submittedName>
</protein>
<reference evidence="2" key="1">
    <citation type="submission" date="2018-04" db="EMBL/GenBank/DDBJ databases">
        <authorList>
            <person name="Illikoud N."/>
        </authorList>
    </citation>
    <scope>NUCLEOTIDE SEQUENCE [LARGE SCALE GENOMIC DNA]</scope>
</reference>